<dbReference type="Gene3D" id="3.40.50.2300">
    <property type="match status" value="1"/>
</dbReference>
<dbReference type="Pfam" id="PF13545">
    <property type="entry name" value="HTH_Crp_2"/>
    <property type="match status" value="1"/>
</dbReference>
<dbReference type="GO" id="GO:0032993">
    <property type="term" value="C:protein-DNA complex"/>
    <property type="evidence" value="ECO:0007669"/>
    <property type="project" value="TreeGrafter"/>
</dbReference>
<dbReference type="PROSITE" id="PS50042">
    <property type="entry name" value="CNMP_BINDING_3"/>
    <property type="match status" value="1"/>
</dbReference>
<dbReference type="SUPFAM" id="SSF51206">
    <property type="entry name" value="cAMP-binding domain-like"/>
    <property type="match status" value="1"/>
</dbReference>
<dbReference type="InterPro" id="IPR001789">
    <property type="entry name" value="Sig_transdc_resp-reg_receiver"/>
</dbReference>
<dbReference type="InterPro" id="IPR000595">
    <property type="entry name" value="cNMP-bd_dom"/>
</dbReference>
<feature type="domain" description="Response regulatory" evidence="8">
    <location>
        <begin position="3"/>
        <end position="120"/>
    </location>
</feature>
<dbReference type="EMBL" id="FRAA01000001">
    <property type="protein sequence ID" value="SHJ43468.1"/>
    <property type="molecule type" value="Genomic_DNA"/>
</dbReference>
<evidence type="ECO:0000256" key="3">
    <source>
        <dbReference type="ARBA" id="ARBA00023015"/>
    </source>
</evidence>
<feature type="domain" description="HTH crp-type" evidence="9">
    <location>
        <begin position="275"/>
        <end position="343"/>
    </location>
</feature>
<proteinExistence type="predicted"/>
<evidence type="ECO:0000256" key="4">
    <source>
        <dbReference type="ARBA" id="ARBA00023125"/>
    </source>
</evidence>
<dbReference type="InterPro" id="IPR014710">
    <property type="entry name" value="RmlC-like_jellyroll"/>
</dbReference>
<dbReference type="InterPro" id="IPR012318">
    <property type="entry name" value="HTH_CRP"/>
</dbReference>
<evidence type="ECO:0000259" key="7">
    <source>
        <dbReference type="PROSITE" id="PS50042"/>
    </source>
</evidence>
<dbReference type="Pfam" id="PF00072">
    <property type="entry name" value="Response_reg"/>
    <property type="match status" value="1"/>
</dbReference>
<dbReference type="PANTHER" id="PTHR48111">
    <property type="entry name" value="REGULATOR OF RPOS"/>
    <property type="match status" value="1"/>
</dbReference>
<dbReference type="SMART" id="SM00448">
    <property type="entry name" value="REC"/>
    <property type="match status" value="1"/>
</dbReference>
<dbReference type="SUPFAM" id="SSF52172">
    <property type="entry name" value="CheY-like"/>
    <property type="match status" value="1"/>
</dbReference>
<dbReference type="InterPro" id="IPR011006">
    <property type="entry name" value="CheY-like_superfamily"/>
</dbReference>
<evidence type="ECO:0000256" key="5">
    <source>
        <dbReference type="ARBA" id="ARBA00023163"/>
    </source>
</evidence>
<keyword evidence="10" id="KW-0808">Transferase</keyword>
<dbReference type="SMART" id="SM00100">
    <property type="entry name" value="cNMP"/>
    <property type="match status" value="1"/>
</dbReference>
<feature type="modified residue" description="4-aspartylphosphate" evidence="6">
    <location>
        <position position="53"/>
    </location>
</feature>
<keyword evidence="3" id="KW-0805">Transcription regulation</keyword>
<dbReference type="InterPro" id="IPR036388">
    <property type="entry name" value="WH-like_DNA-bd_sf"/>
</dbReference>
<dbReference type="AlphaFoldDB" id="A0A1M6J9S1"/>
<evidence type="ECO:0000259" key="9">
    <source>
        <dbReference type="PROSITE" id="PS51063"/>
    </source>
</evidence>
<dbReference type="GO" id="GO:0006355">
    <property type="term" value="P:regulation of DNA-templated transcription"/>
    <property type="evidence" value="ECO:0007669"/>
    <property type="project" value="InterPro"/>
</dbReference>
<evidence type="ECO:0000256" key="6">
    <source>
        <dbReference type="PROSITE-ProRule" id="PRU00169"/>
    </source>
</evidence>
<dbReference type="GO" id="GO:0005829">
    <property type="term" value="C:cytosol"/>
    <property type="evidence" value="ECO:0007669"/>
    <property type="project" value="TreeGrafter"/>
</dbReference>
<keyword evidence="1 6" id="KW-0597">Phosphoprotein</keyword>
<dbReference type="GO" id="GO:0000156">
    <property type="term" value="F:phosphorelay response regulator activity"/>
    <property type="evidence" value="ECO:0007669"/>
    <property type="project" value="TreeGrafter"/>
</dbReference>
<name>A0A1M6J9S1_REIAG</name>
<sequence>MQRILLIEDNDSVRENTAEILELAGYEVLTAADGKQGVTMLRENNTVDLIICDIMMPGLDGYGVLHIVMRNPETSHIPFIFLTAKAEKSDMRKGMNLGADDYLTKPYDDVELLDAVEARINRTRQMQKDYETSVSGLDDFFHDAKEISSLKALSHEKKLREYKKKMNLYHQGDYPNYLIYIKSGKVKTYKTNSDGKELITGLYGAEEFLGFNDLITQSDHSEGAMATEPVEAYFIPKDDFLQLIYKDRAVASSFIKILSKNILEMEEKMLHLAYNSVRQRVAEALLSVKKKYGNETESFAISREDLSNIVGTSPESVIRTLSDFKTEGLIDIQSNKIKLVDADELAVIISRGY</sequence>
<dbReference type="SMART" id="SM00419">
    <property type="entry name" value="HTH_CRP"/>
    <property type="match status" value="1"/>
</dbReference>
<protein>
    <submittedName>
        <fullName evidence="10">cAMP-binding domain of CRP or a regulatory subunit of cAMP-dependent protein kinases</fullName>
    </submittedName>
</protein>
<dbReference type="STRING" id="156994.SAMN04488028_101103"/>
<evidence type="ECO:0000259" key="8">
    <source>
        <dbReference type="PROSITE" id="PS50110"/>
    </source>
</evidence>
<dbReference type="GO" id="GO:0000976">
    <property type="term" value="F:transcription cis-regulatory region binding"/>
    <property type="evidence" value="ECO:0007669"/>
    <property type="project" value="TreeGrafter"/>
</dbReference>
<dbReference type="RefSeq" id="WP_073118436.1">
    <property type="nucleotide sequence ID" value="NZ_FRAA01000001.1"/>
</dbReference>
<organism evidence="10 11">
    <name type="scientific">Reichenbachiella agariperforans</name>
    <dbReference type="NCBI Taxonomy" id="156994"/>
    <lineage>
        <taxon>Bacteria</taxon>
        <taxon>Pseudomonadati</taxon>
        <taxon>Bacteroidota</taxon>
        <taxon>Cytophagia</taxon>
        <taxon>Cytophagales</taxon>
        <taxon>Reichenbachiellaceae</taxon>
        <taxon>Reichenbachiella</taxon>
    </lineage>
</organism>
<dbReference type="PROSITE" id="PS50110">
    <property type="entry name" value="RESPONSE_REGULATORY"/>
    <property type="match status" value="1"/>
</dbReference>
<dbReference type="InterPro" id="IPR036390">
    <property type="entry name" value="WH_DNA-bd_sf"/>
</dbReference>
<keyword evidence="11" id="KW-1185">Reference proteome</keyword>
<keyword evidence="2" id="KW-0902">Two-component regulatory system</keyword>
<keyword evidence="5" id="KW-0804">Transcription</keyword>
<evidence type="ECO:0000313" key="10">
    <source>
        <dbReference type="EMBL" id="SHJ43468.1"/>
    </source>
</evidence>
<dbReference type="Gene3D" id="2.60.120.10">
    <property type="entry name" value="Jelly Rolls"/>
    <property type="match status" value="1"/>
</dbReference>
<dbReference type="InterPro" id="IPR039420">
    <property type="entry name" value="WalR-like"/>
</dbReference>
<feature type="domain" description="Cyclic nucleotide-binding" evidence="7">
    <location>
        <begin position="160"/>
        <end position="244"/>
    </location>
</feature>
<keyword evidence="4" id="KW-0238">DNA-binding</keyword>
<dbReference type="Proteomes" id="UP000184474">
    <property type="component" value="Unassembled WGS sequence"/>
</dbReference>
<dbReference type="InterPro" id="IPR018490">
    <property type="entry name" value="cNMP-bd_dom_sf"/>
</dbReference>
<gene>
    <name evidence="10" type="ORF">SAMN04488028_101103</name>
</gene>
<accession>A0A1M6J9S1</accession>
<dbReference type="SUPFAM" id="SSF46785">
    <property type="entry name" value="Winged helix' DNA-binding domain"/>
    <property type="match status" value="1"/>
</dbReference>
<keyword evidence="10" id="KW-0418">Kinase</keyword>
<reference evidence="11" key="1">
    <citation type="submission" date="2016-11" db="EMBL/GenBank/DDBJ databases">
        <authorList>
            <person name="Varghese N."/>
            <person name="Submissions S."/>
        </authorList>
    </citation>
    <scope>NUCLEOTIDE SEQUENCE [LARGE SCALE GENOMIC DNA]</scope>
    <source>
        <strain evidence="11">DSM 26134</strain>
    </source>
</reference>
<dbReference type="Pfam" id="PF00027">
    <property type="entry name" value="cNMP_binding"/>
    <property type="match status" value="1"/>
</dbReference>
<dbReference type="GO" id="GO:0016301">
    <property type="term" value="F:kinase activity"/>
    <property type="evidence" value="ECO:0007669"/>
    <property type="project" value="UniProtKB-KW"/>
</dbReference>
<evidence type="ECO:0000256" key="2">
    <source>
        <dbReference type="ARBA" id="ARBA00023012"/>
    </source>
</evidence>
<dbReference type="PANTHER" id="PTHR48111:SF1">
    <property type="entry name" value="TWO-COMPONENT RESPONSE REGULATOR ORR33"/>
    <property type="match status" value="1"/>
</dbReference>
<dbReference type="CDD" id="cd00038">
    <property type="entry name" value="CAP_ED"/>
    <property type="match status" value="1"/>
</dbReference>
<dbReference type="PROSITE" id="PS51063">
    <property type="entry name" value="HTH_CRP_2"/>
    <property type="match status" value="1"/>
</dbReference>
<dbReference type="Gene3D" id="1.10.10.10">
    <property type="entry name" value="Winged helix-like DNA-binding domain superfamily/Winged helix DNA-binding domain"/>
    <property type="match status" value="1"/>
</dbReference>
<evidence type="ECO:0000256" key="1">
    <source>
        <dbReference type="ARBA" id="ARBA00022553"/>
    </source>
</evidence>
<evidence type="ECO:0000313" key="11">
    <source>
        <dbReference type="Proteomes" id="UP000184474"/>
    </source>
</evidence>
<dbReference type="CDD" id="cd17574">
    <property type="entry name" value="REC_OmpR"/>
    <property type="match status" value="1"/>
</dbReference>